<proteinExistence type="predicted"/>
<sequence>SITVFSIQGSQPSEKWNHHKHSSVKIHQLWPVLHKYTDGWFCEPAEAAITDQPISDIQKLKYNSL</sequence>
<protein>
    <submittedName>
        <fullName evidence="1">Uncharacterized protein</fullName>
    </submittedName>
</protein>
<dbReference type="Proteomes" id="UP000005408">
    <property type="component" value="Unassembled WGS sequence"/>
</dbReference>
<dbReference type="EnsemblMetazoa" id="G6467.3">
    <property type="protein sequence ID" value="G6467.3:cds"/>
    <property type="gene ID" value="G6467"/>
</dbReference>
<organism evidence="1 2">
    <name type="scientific">Magallana gigas</name>
    <name type="common">Pacific oyster</name>
    <name type="synonym">Crassostrea gigas</name>
    <dbReference type="NCBI Taxonomy" id="29159"/>
    <lineage>
        <taxon>Eukaryota</taxon>
        <taxon>Metazoa</taxon>
        <taxon>Spiralia</taxon>
        <taxon>Lophotrochozoa</taxon>
        <taxon>Mollusca</taxon>
        <taxon>Bivalvia</taxon>
        <taxon>Autobranchia</taxon>
        <taxon>Pteriomorphia</taxon>
        <taxon>Ostreida</taxon>
        <taxon>Ostreoidea</taxon>
        <taxon>Ostreidae</taxon>
        <taxon>Magallana</taxon>
    </lineage>
</organism>
<reference evidence="1" key="1">
    <citation type="submission" date="2022-08" db="UniProtKB">
        <authorList>
            <consortium name="EnsemblMetazoa"/>
        </authorList>
    </citation>
    <scope>IDENTIFICATION</scope>
    <source>
        <strain evidence="1">05x7-T-G4-1.051#20</strain>
    </source>
</reference>
<evidence type="ECO:0000313" key="2">
    <source>
        <dbReference type="Proteomes" id="UP000005408"/>
    </source>
</evidence>
<dbReference type="EnsemblMetazoa" id="G6467.2">
    <property type="protein sequence ID" value="G6467.2:cds"/>
    <property type="gene ID" value="G6467"/>
</dbReference>
<name>A0A8W8NMC1_MAGGI</name>
<evidence type="ECO:0000313" key="1">
    <source>
        <dbReference type="EnsemblMetazoa" id="G6467.2:cds"/>
    </source>
</evidence>
<keyword evidence="2" id="KW-1185">Reference proteome</keyword>
<dbReference type="AlphaFoldDB" id="A0A8W8NMC1"/>
<dbReference type="EnsemblMetazoa" id="G6467.1">
    <property type="protein sequence ID" value="G6467.1:cds"/>
    <property type="gene ID" value="G6467"/>
</dbReference>
<accession>A0A8W8NMC1</accession>